<name>A0ABT4H611_PAEAL</name>
<feature type="transmembrane region" description="Helical" evidence="8">
    <location>
        <begin position="332"/>
        <end position="350"/>
    </location>
</feature>
<feature type="transmembrane region" description="Helical" evidence="8">
    <location>
        <begin position="120"/>
        <end position="137"/>
    </location>
</feature>
<evidence type="ECO:0000313" key="9">
    <source>
        <dbReference type="EMBL" id="MCY9764067.1"/>
    </source>
</evidence>
<sequence length="369" mass="41809">MSPTCKAWGVGILIYMTQRGALFFQLPNVMAQQFGTNSWVMIPVFYILSLLHIIVMYYGMRRHGFQSIPQLISERLPAYAAVPLLSFIGIQFIGIVYTVIHSYTLVFQYTNDTSVNIHTLSIIILGTALYCAWLGPYTMAKSSIVFLFLTFWSIGLELLQFNDFQFTRLTPFFFYQAHPTAAGISEIMSSFFGFELLMMLAPLLDKKTKWFRTVLLFNGIAAAYYLMYCLLVQGMLPIHQSSTILYPVLRLYGGSRLTALENITDLLFIFMMFSAVISASLYIWSASQAVMHIRHQAPKAPVFVLLCVLCSIPLLASITVEQFGKISEFVAYGDWILILILISLYWILPVHADQQSAAKREDTSIQESA</sequence>
<comment type="subcellular location">
    <subcellularLocation>
        <location evidence="1">Membrane</location>
        <topology evidence="1">Multi-pass membrane protein</topology>
    </subcellularLocation>
</comment>
<evidence type="ECO:0000313" key="10">
    <source>
        <dbReference type="Proteomes" id="UP001527181"/>
    </source>
</evidence>
<evidence type="ECO:0000256" key="7">
    <source>
        <dbReference type="ARBA" id="ARBA00023136"/>
    </source>
</evidence>
<evidence type="ECO:0000256" key="5">
    <source>
        <dbReference type="ARBA" id="ARBA00022692"/>
    </source>
</evidence>
<accession>A0ABT4H611</accession>
<keyword evidence="10" id="KW-1185">Reference proteome</keyword>
<evidence type="ECO:0000256" key="2">
    <source>
        <dbReference type="ARBA" id="ARBA00007998"/>
    </source>
</evidence>
<feature type="transmembrane region" description="Helical" evidence="8">
    <location>
        <begin position="7"/>
        <end position="26"/>
    </location>
</feature>
<keyword evidence="4" id="KW-0309">Germination</keyword>
<keyword evidence="6 8" id="KW-1133">Transmembrane helix</keyword>
<dbReference type="PANTHER" id="PTHR34975:SF2">
    <property type="entry name" value="SPORE GERMINATION PROTEIN A2"/>
    <property type="match status" value="1"/>
</dbReference>
<dbReference type="EMBL" id="JAMDNP010000072">
    <property type="protein sequence ID" value="MCY9764067.1"/>
    <property type="molecule type" value="Genomic_DNA"/>
</dbReference>
<proteinExistence type="inferred from homology"/>
<feature type="transmembrane region" description="Helical" evidence="8">
    <location>
        <begin position="215"/>
        <end position="236"/>
    </location>
</feature>
<feature type="transmembrane region" description="Helical" evidence="8">
    <location>
        <begin position="266"/>
        <end position="290"/>
    </location>
</feature>
<feature type="transmembrane region" description="Helical" evidence="8">
    <location>
        <begin position="144"/>
        <end position="161"/>
    </location>
</feature>
<dbReference type="PANTHER" id="PTHR34975">
    <property type="entry name" value="SPORE GERMINATION PROTEIN A2"/>
    <property type="match status" value="1"/>
</dbReference>
<evidence type="ECO:0000256" key="3">
    <source>
        <dbReference type="ARBA" id="ARBA00022448"/>
    </source>
</evidence>
<feature type="transmembrane region" description="Helical" evidence="8">
    <location>
        <begin position="78"/>
        <end position="100"/>
    </location>
</feature>
<dbReference type="Pfam" id="PF03845">
    <property type="entry name" value="Spore_permease"/>
    <property type="match status" value="1"/>
</dbReference>
<gene>
    <name evidence="9" type="ORF">M5X12_26520</name>
</gene>
<dbReference type="GeneID" id="94489199"/>
<comment type="caution">
    <text evidence="9">The sequence shown here is derived from an EMBL/GenBank/DDBJ whole genome shotgun (WGS) entry which is preliminary data.</text>
</comment>
<keyword evidence="7 8" id="KW-0472">Membrane</keyword>
<evidence type="ECO:0000256" key="4">
    <source>
        <dbReference type="ARBA" id="ARBA00022544"/>
    </source>
</evidence>
<comment type="similarity">
    <text evidence="2">Belongs to the amino acid-polyamine-organocation (APC) superfamily. Spore germination protein (SGP) (TC 2.A.3.9) family.</text>
</comment>
<dbReference type="RefSeq" id="WP_262866555.1">
    <property type="nucleotide sequence ID" value="NZ_JAMDLX010000027.1"/>
</dbReference>
<evidence type="ECO:0000256" key="1">
    <source>
        <dbReference type="ARBA" id="ARBA00004141"/>
    </source>
</evidence>
<organism evidence="9 10">
    <name type="scientific">Paenibacillus alvei</name>
    <name type="common">Bacillus alvei</name>
    <dbReference type="NCBI Taxonomy" id="44250"/>
    <lineage>
        <taxon>Bacteria</taxon>
        <taxon>Bacillati</taxon>
        <taxon>Bacillota</taxon>
        <taxon>Bacilli</taxon>
        <taxon>Bacillales</taxon>
        <taxon>Paenibacillaceae</taxon>
        <taxon>Paenibacillus</taxon>
    </lineage>
</organism>
<dbReference type="InterPro" id="IPR004761">
    <property type="entry name" value="Spore_GerAB"/>
</dbReference>
<feature type="transmembrane region" description="Helical" evidence="8">
    <location>
        <begin position="302"/>
        <end position="320"/>
    </location>
</feature>
<reference evidence="9 10" key="1">
    <citation type="submission" date="2022-05" db="EMBL/GenBank/DDBJ databases">
        <title>Genome Sequencing of Bee-Associated Microbes.</title>
        <authorList>
            <person name="Dunlap C."/>
        </authorList>
    </citation>
    <scope>NUCLEOTIDE SEQUENCE [LARGE SCALE GENOMIC DNA]</scope>
    <source>
        <strain evidence="9 10">NRRL B-04010</strain>
    </source>
</reference>
<evidence type="ECO:0000256" key="8">
    <source>
        <dbReference type="SAM" id="Phobius"/>
    </source>
</evidence>
<feature type="transmembrane region" description="Helical" evidence="8">
    <location>
        <begin position="38"/>
        <end position="58"/>
    </location>
</feature>
<keyword evidence="3" id="KW-0813">Transport</keyword>
<evidence type="ECO:0000256" key="6">
    <source>
        <dbReference type="ARBA" id="ARBA00022989"/>
    </source>
</evidence>
<keyword evidence="5 8" id="KW-0812">Transmembrane</keyword>
<dbReference type="Proteomes" id="UP001527181">
    <property type="component" value="Unassembled WGS sequence"/>
</dbReference>
<feature type="transmembrane region" description="Helical" evidence="8">
    <location>
        <begin position="181"/>
        <end position="203"/>
    </location>
</feature>
<protein>
    <submittedName>
        <fullName evidence="9">Spore germination protein</fullName>
    </submittedName>
</protein>